<dbReference type="InterPro" id="IPR001466">
    <property type="entry name" value="Beta-lactam-related"/>
</dbReference>
<feature type="domain" description="Beta-lactamase-related" evidence="2">
    <location>
        <begin position="36"/>
        <end position="340"/>
    </location>
</feature>
<dbReference type="Proteomes" id="UP000704611">
    <property type="component" value="Unassembled WGS sequence"/>
</dbReference>
<dbReference type="PANTHER" id="PTHR43283">
    <property type="entry name" value="BETA-LACTAMASE-RELATED"/>
    <property type="match status" value="1"/>
</dbReference>
<reference evidence="3 4" key="1">
    <citation type="submission" date="2021-06" db="EMBL/GenBank/DDBJ databases">
        <title>Rheinheimera indica sp. nov., isolated from deep-sea sediment.</title>
        <authorList>
            <person name="Wang Z."/>
            <person name="Zhang X.-Y."/>
        </authorList>
    </citation>
    <scope>NUCLEOTIDE SEQUENCE [LARGE SCALE GENOMIC DNA]</scope>
    <source>
        <strain evidence="3 4">SM2107</strain>
    </source>
</reference>
<sequence>MKNPNYISLCFTIFCWAWSLQTEAKTMTQTADKIAAIAPDLLQKHDVPSVAVALIGNGEIQSIQHFGYQTWGYKANTQTLYNVASLTKPVTAEIVLRLISQQKLQLDTKLASYFVDSDVKGDDRVSLLTPEVVMRHRTGFPNWRYETAGKLQFIAQPDTQTQYSGEGYEWMMKAVSAVMNTDFETLARTHLFEPAGMQFTSYTLTNDFIGRVAVPYKEGEAPYNVIRNKPSASDDLRTTVGEYATFMLSVFEGNAVATELRERQFKIEHTVRYRSACMATPLPDFCPQRQGWGLGWMIYDWGDMRLIEHSGGDHGERTLALYNPDAKRGLVVLTNGANGFEVIKAIAAEFEPDSRFKLFLASPFAE</sequence>
<evidence type="ECO:0000313" key="3">
    <source>
        <dbReference type="EMBL" id="MBV2130483.1"/>
    </source>
</evidence>
<organism evidence="3 4">
    <name type="scientific">Arsukibacterium indicum</name>
    <dbReference type="NCBI Taxonomy" id="2848612"/>
    <lineage>
        <taxon>Bacteria</taxon>
        <taxon>Pseudomonadati</taxon>
        <taxon>Pseudomonadota</taxon>
        <taxon>Gammaproteobacteria</taxon>
        <taxon>Chromatiales</taxon>
        <taxon>Chromatiaceae</taxon>
        <taxon>Arsukibacterium</taxon>
    </lineage>
</organism>
<comment type="caution">
    <text evidence="3">The sequence shown here is derived from an EMBL/GenBank/DDBJ whole genome shotgun (WGS) entry which is preliminary data.</text>
</comment>
<evidence type="ECO:0000256" key="1">
    <source>
        <dbReference type="SAM" id="SignalP"/>
    </source>
</evidence>
<feature type="chain" id="PRO_5047409076" evidence="1">
    <location>
        <begin position="25"/>
        <end position="366"/>
    </location>
</feature>
<dbReference type="Pfam" id="PF00144">
    <property type="entry name" value="Beta-lactamase"/>
    <property type="match status" value="1"/>
</dbReference>
<proteinExistence type="predicted"/>
<dbReference type="EMBL" id="JAHRID010000008">
    <property type="protein sequence ID" value="MBV2130483.1"/>
    <property type="molecule type" value="Genomic_DNA"/>
</dbReference>
<gene>
    <name evidence="3" type="ORF">KQY15_15415</name>
</gene>
<accession>A0ABS6MNW0</accession>
<feature type="signal peptide" evidence="1">
    <location>
        <begin position="1"/>
        <end position="24"/>
    </location>
</feature>
<dbReference type="RefSeq" id="WP_217670748.1">
    <property type="nucleotide sequence ID" value="NZ_JAHRID010000008.1"/>
</dbReference>
<evidence type="ECO:0000259" key="2">
    <source>
        <dbReference type="Pfam" id="PF00144"/>
    </source>
</evidence>
<dbReference type="PANTHER" id="PTHR43283:SF18">
    <property type="match status" value="1"/>
</dbReference>
<evidence type="ECO:0000313" key="4">
    <source>
        <dbReference type="Proteomes" id="UP000704611"/>
    </source>
</evidence>
<protein>
    <submittedName>
        <fullName evidence="3">Beta-lactamase family protein</fullName>
    </submittedName>
</protein>
<keyword evidence="1" id="KW-0732">Signal</keyword>
<dbReference type="InterPro" id="IPR050789">
    <property type="entry name" value="Diverse_Enzym_Activities"/>
</dbReference>
<name>A0ABS6MNW0_9GAMM</name>
<keyword evidence="4" id="KW-1185">Reference proteome</keyword>